<dbReference type="GO" id="GO:0003908">
    <property type="term" value="F:methylated-DNA-[protein]-cysteine S-methyltransferase activity"/>
    <property type="evidence" value="ECO:0007669"/>
    <property type="project" value="UniProtKB-EC"/>
</dbReference>
<comment type="similarity">
    <text evidence="2">Belongs to the MGMT family.</text>
</comment>
<dbReference type="GO" id="GO:0032259">
    <property type="term" value="P:methylation"/>
    <property type="evidence" value="ECO:0007669"/>
    <property type="project" value="UniProtKB-KW"/>
</dbReference>
<dbReference type="InterPro" id="IPR014048">
    <property type="entry name" value="MethylDNA_cys_MeTrfase_DNA-bd"/>
</dbReference>
<dbReference type="FunFam" id="1.10.10.10:FF:000214">
    <property type="entry name" value="Methylated-DNA--protein-cysteine methyltransferase"/>
    <property type="match status" value="1"/>
</dbReference>
<dbReference type="AlphaFoldDB" id="A0A0R1NQQ1"/>
<evidence type="ECO:0000313" key="10">
    <source>
        <dbReference type="EMBL" id="KRL22497.1"/>
    </source>
</evidence>
<dbReference type="EC" id="2.1.1.63" evidence="3"/>
<evidence type="ECO:0000256" key="7">
    <source>
        <dbReference type="ARBA" id="ARBA00023204"/>
    </source>
</evidence>
<evidence type="ECO:0000256" key="6">
    <source>
        <dbReference type="ARBA" id="ARBA00022763"/>
    </source>
</evidence>
<evidence type="ECO:0000256" key="4">
    <source>
        <dbReference type="ARBA" id="ARBA00022603"/>
    </source>
</evidence>
<dbReference type="InterPro" id="IPR036388">
    <property type="entry name" value="WH-like_DNA-bd_sf"/>
</dbReference>
<evidence type="ECO:0000256" key="3">
    <source>
        <dbReference type="ARBA" id="ARBA00011918"/>
    </source>
</evidence>
<reference evidence="10 11" key="1">
    <citation type="journal article" date="2015" name="Genome Announc.">
        <title>Expanding the biotechnology potential of lactobacilli through comparative genomics of 213 strains and associated genera.</title>
        <authorList>
            <person name="Sun Z."/>
            <person name="Harris H.M."/>
            <person name="McCann A."/>
            <person name="Guo C."/>
            <person name="Argimon S."/>
            <person name="Zhang W."/>
            <person name="Yang X."/>
            <person name="Jeffery I.B."/>
            <person name="Cooney J.C."/>
            <person name="Kagawa T.F."/>
            <person name="Liu W."/>
            <person name="Song Y."/>
            <person name="Salvetti E."/>
            <person name="Wrobel A."/>
            <person name="Rasinkangas P."/>
            <person name="Parkhill J."/>
            <person name="Rea M.C."/>
            <person name="O'Sullivan O."/>
            <person name="Ritari J."/>
            <person name="Douillard F.P."/>
            <person name="Paul Ross R."/>
            <person name="Yang R."/>
            <person name="Briner A.E."/>
            <person name="Felis G.E."/>
            <person name="de Vos W.M."/>
            <person name="Barrangou R."/>
            <person name="Klaenhammer T.R."/>
            <person name="Caufield P.W."/>
            <person name="Cui Y."/>
            <person name="Zhang H."/>
            <person name="O'Toole P.W."/>
        </authorList>
    </citation>
    <scope>NUCLEOTIDE SEQUENCE [LARGE SCALE GENOMIC DNA]</scope>
    <source>
        <strain evidence="10 11">DSM 19906</strain>
    </source>
</reference>
<evidence type="ECO:0000256" key="8">
    <source>
        <dbReference type="ARBA" id="ARBA00049348"/>
    </source>
</evidence>
<organism evidence="10 11">
    <name type="scientific">Lentilactobacillus kisonensis DSM 19906 = JCM 15041</name>
    <dbReference type="NCBI Taxonomy" id="1423766"/>
    <lineage>
        <taxon>Bacteria</taxon>
        <taxon>Bacillati</taxon>
        <taxon>Bacillota</taxon>
        <taxon>Bacilli</taxon>
        <taxon>Lactobacillales</taxon>
        <taxon>Lactobacillaceae</taxon>
        <taxon>Lentilactobacillus</taxon>
    </lineage>
</organism>
<evidence type="ECO:0000259" key="9">
    <source>
        <dbReference type="Pfam" id="PF01035"/>
    </source>
</evidence>
<keyword evidence="11" id="KW-1185">Reference proteome</keyword>
<accession>A0A0R1NQQ1</accession>
<gene>
    <name evidence="10" type="ORF">FC98_GL002383</name>
</gene>
<evidence type="ECO:0000256" key="2">
    <source>
        <dbReference type="ARBA" id="ARBA00008711"/>
    </source>
</evidence>
<dbReference type="InterPro" id="IPR036631">
    <property type="entry name" value="MGMT_N_sf"/>
</dbReference>
<comment type="catalytic activity">
    <reaction evidence="8">
        <text>a 6-O-methyl-2'-deoxyguanosine in DNA + L-cysteinyl-[protein] = S-methyl-L-cysteinyl-[protein] + a 2'-deoxyguanosine in DNA</text>
        <dbReference type="Rhea" id="RHEA:24000"/>
        <dbReference type="Rhea" id="RHEA-COMP:10131"/>
        <dbReference type="Rhea" id="RHEA-COMP:10132"/>
        <dbReference type="Rhea" id="RHEA-COMP:11367"/>
        <dbReference type="Rhea" id="RHEA-COMP:11368"/>
        <dbReference type="ChEBI" id="CHEBI:29950"/>
        <dbReference type="ChEBI" id="CHEBI:82612"/>
        <dbReference type="ChEBI" id="CHEBI:85445"/>
        <dbReference type="ChEBI" id="CHEBI:85448"/>
        <dbReference type="EC" id="2.1.1.63"/>
    </reaction>
</comment>
<name>A0A0R1NQQ1_9LACO</name>
<feature type="domain" description="Methylated-DNA-[protein]-cysteine S-methyltransferase DNA binding" evidence="9">
    <location>
        <begin position="94"/>
        <end position="172"/>
    </location>
</feature>
<protein>
    <recommendedName>
        <fullName evidence="3">methylated-DNA--[protein]-cysteine S-methyltransferase</fullName>
        <ecNumber evidence="3">2.1.1.63</ecNumber>
    </recommendedName>
</protein>
<dbReference type="Pfam" id="PF01035">
    <property type="entry name" value="DNA_binding_1"/>
    <property type="match status" value="1"/>
</dbReference>
<keyword evidence="7" id="KW-0234">DNA repair</keyword>
<dbReference type="CDD" id="cd06445">
    <property type="entry name" value="ATase"/>
    <property type="match status" value="1"/>
</dbReference>
<comment type="caution">
    <text evidence="10">The sequence shown here is derived from an EMBL/GenBank/DDBJ whole genome shotgun (WGS) entry which is preliminary data.</text>
</comment>
<dbReference type="Gene3D" id="1.10.10.10">
    <property type="entry name" value="Winged helix-like DNA-binding domain superfamily/Winged helix DNA-binding domain"/>
    <property type="match status" value="1"/>
</dbReference>
<dbReference type="EMBL" id="AZEB01000006">
    <property type="protein sequence ID" value="KRL22497.1"/>
    <property type="molecule type" value="Genomic_DNA"/>
</dbReference>
<dbReference type="GO" id="GO:0006281">
    <property type="term" value="P:DNA repair"/>
    <property type="evidence" value="ECO:0007669"/>
    <property type="project" value="UniProtKB-KW"/>
</dbReference>
<keyword evidence="5 10" id="KW-0808">Transferase</keyword>
<dbReference type="SUPFAM" id="SSF53155">
    <property type="entry name" value="Methylated DNA-protein cysteine methyltransferase domain"/>
    <property type="match status" value="1"/>
</dbReference>
<comment type="catalytic activity">
    <reaction evidence="1">
        <text>a 4-O-methyl-thymidine in DNA + L-cysteinyl-[protein] = a thymidine in DNA + S-methyl-L-cysteinyl-[protein]</text>
        <dbReference type="Rhea" id="RHEA:53428"/>
        <dbReference type="Rhea" id="RHEA-COMP:10131"/>
        <dbReference type="Rhea" id="RHEA-COMP:10132"/>
        <dbReference type="Rhea" id="RHEA-COMP:13555"/>
        <dbReference type="Rhea" id="RHEA-COMP:13556"/>
        <dbReference type="ChEBI" id="CHEBI:29950"/>
        <dbReference type="ChEBI" id="CHEBI:82612"/>
        <dbReference type="ChEBI" id="CHEBI:137386"/>
        <dbReference type="ChEBI" id="CHEBI:137387"/>
        <dbReference type="EC" id="2.1.1.63"/>
    </reaction>
</comment>
<keyword evidence="4 10" id="KW-0489">Methyltransferase</keyword>
<evidence type="ECO:0000313" key="11">
    <source>
        <dbReference type="Proteomes" id="UP000051439"/>
    </source>
</evidence>
<dbReference type="InterPro" id="IPR001497">
    <property type="entry name" value="MethylDNA_cys_MeTrfase_AS"/>
</dbReference>
<dbReference type="NCBIfam" id="TIGR00589">
    <property type="entry name" value="ogt"/>
    <property type="match status" value="1"/>
</dbReference>
<keyword evidence="6" id="KW-0227">DNA damage</keyword>
<dbReference type="SUPFAM" id="SSF46767">
    <property type="entry name" value="Methylated DNA-protein cysteine methyltransferase, C-terminal domain"/>
    <property type="match status" value="1"/>
</dbReference>
<evidence type="ECO:0000256" key="1">
    <source>
        <dbReference type="ARBA" id="ARBA00001286"/>
    </source>
</evidence>
<evidence type="ECO:0000256" key="5">
    <source>
        <dbReference type="ARBA" id="ARBA00022679"/>
    </source>
</evidence>
<dbReference type="Proteomes" id="UP000051439">
    <property type="component" value="Unassembled WGS sequence"/>
</dbReference>
<proteinExistence type="inferred from homology"/>
<sequence length="197" mass="22851">MEILFMKKIYWESIEVDDQKFFFTVTDKGLNFVSSPGRFLSEIFDFYPENRYRYQFIYNDTITEPYLDELTDYFDKKRQDFDLPLDFGNLGTPLQQRVWTEIQKIPYGQTITYKQLAENVGNKKAVRAVATAVAQNPLLIVVPCHRVIKTGGDIGDYRGGKEAKKALLQFEKEAEPKRNLIKRLPLPKISQLGKPGL</sequence>
<dbReference type="InterPro" id="IPR036217">
    <property type="entry name" value="MethylDNA_cys_MeTrfase_DNAb"/>
</dbReference>
<dbReference type="PATRIC" id="fig|1423766.4.peg.2474"/>
<dbReference type="PANTHER" id="PTHR10815:SF5">
    <property type="entry name" value="METHYLATED-DNA--PROTEIN-CYSTEINE METHYLTRANSFERASE"/>
    <property type="match status" value="1"/>
</dbReference>
<dbReference type="PANTHER" id="PTHR10815">
    <property type="entry name" value="METHYLATED-DNA--PROTEIN-CYSTEINE METHYLTRANSFERASE"/>
    <property type="match status" value="1"/>
</dbReference>
<dbReference type="PROSITE" id="PS00374">
    <property type="entry name" value="MGMT"/>
    <property type="match status" value="1"/>
</dbReference>